<evidence type="ECO:0000256" key="1">
    <source>
        <dbReference type="SAM" id="MobiDB-lite"/>
    </source>
</evidence>
<dbReference type="AlphaFoldDB" id="F4H4B1"/>
<keyword evidence="3" id="KW-1185">Reference proteome</keyword>
<reference evidence="2 3" key="1">
    <citation type="submission" date="2011-04" db="EMBL/GenBank/DDBJ databases">
        <title>Complete sequence of Cellulomonas fimi ATCC 484.</title>
        <authorList>
            <consortium name="US DOE Joint Genome Institute"/>
            <person name="Lucas S."/>
            <person name="Han J."/>
            <person name="Lapidus A."/>
            <person name="Cheng J.-F."/>
            <person name="Goodwin L."/>
            <person name="Pitluck S."/>
            <person name="Peters L."/>
            <person name="Chertkov O."/>
            <person name="Detter J.C."/>
            <person name="Han C."/>
            <person name="Tapia R."/>
            <person name="Land M."/>
            <person name="Hauser L."/>
            <person name="Kyrpides N."/>
            <person name="Ivanova N."/>
            <person name="Ovchinnikova G."/>
            <person name="Pagani I."/>
            <person name="Mead D."/>
            <person name="Brumm P."/>
            <person name="Woyke T."/>
        </authorList>
    </citation>
    <scope>NUCLEOTIDE SEQUENCE [LARGE SCALE GENOMIC DNA]</scope>
    <source>
        <strain evidence="3">ATCC 484 / DSM 20113 / JCM 1341 / NBRC 15513 / NCIMB 8980 / NCTC 7547</strain>
    </source>
</reference>
<dbReference type="KEGG" id="cfi:Celf_2461"/>
<accession>F4H4B1</accession>
<protein>
    <recommendedName>
        <fullName evidence="4">SAF domain protein</fullName>
    </recommendedName>
</protein>
<dbReference type="Proteomes" id="UP000008460">
    <property type="component" value="Chromosome"/>
</dbReference>
<proteinExistence type="predicted"/>
<gene>
    <name evidence="2" type="ordered locus">Celf_2461</name>
</gene>
<dbReference type="EMBL" id="CP002666">
    <property type="protein sequence ID" value="AEE46587.1"/>
    <property type="molecule type" value="Genomic_DNA"/>
</dbReference>
<organism evidence="2 3">
    <name type="scientific">Cellulomonas fimi (strain ATCC 484 / DSM 20113 / JCM 1341 / CCUG 24087 / LMG 16345 / NBRC 15513 / NCIMB 8980 / NCTC 7547 / NRS-133)</name>
    <dbReference type="NCBI Taxonomy" id="590998"/>
    <lineage>
        <taxon>Bacteria</taxon>
        <taxon>Bacillati</taxon>
        <taxon>Actinomycetota</taxon>
        <taxon>Actinomycetes</taxon>
        <taxon>Micrococcales</taxon>
        <taxon>Cellulomonadaceae</taxon>
        <taxon>Cellulomonas</taxon>
    </lineage>
</organism>
<dbReference type="STRING" id="590998.Celf_2461"/>
<evidence type="ECO:0000313" key="3">
    <source>
        <dbReference type="Proteomes" id="UP000008460"/>
    </source>
</evidence>
<evidence type="ECO:0000313" key="2">
    <source>
        <dbReference type="EMBL" id="AEE46587.1"/>
    </source>
</evidence>
<dbReference type="HOGENOM" id="CLU_081764_2_0_11"/>
<sequence length="239" mass="24446">MGARDELEDRGHMDTTTLELPAPVAPRLRRPGWRDPRLLAGIAMVAGSVALGSWAVRAAQATVPVYVAREALVPGDSVSVGRLAVVDVRLGTVDLDRYVRADASPPADAVVLRTVGAGELVPRQALGDAADVDVRPVSVPLDHAPSRGLVVGASVDLWFVPEPAEEGEGDDPAAAPGDEPRELVAGLTVAEVETPDGAFGVGGATTVQVLVPADQLPVVLRALAGPGRVDVVPVPGSGA</sequence>
<evidence type="ECO:0008006" key="4">
    <source>
        <dbReference type="Google" id="ProtNLM"/>
    </source>
</evidence>
<name>F4H4B1_CELFA</name>
<feature type="region of interest" description="Disordered" evidence="1">
    <location>
        <begin position="1"/>
        <end position="22"/>
    </location>
</feature>
<dbReference type="eggNOG" id="COG1261">
    <property type="taxonomic scope" value="Bacteria"/>
</dbReference>
<feature type="compositionally biased region" description="Basic and acidic residues" evidence="1">
    <location>
        <begin position="1"/>
        <end position="13"/>
    </location>
</feature>